<reference evidence="1 2" key="1">
    <citation type="submission" date="2017-04" db="EMBL/GenBank/DDBJ databases">
        <title>Novel microbial lineages endemic to geothermal iron-oxide mats fill important gaps in the evolutionary history of Archaea.</title>
        <authorList>
            <person name="Jay Z.J."/>
            <person name="Beam J.P."/>
            <person name="Dlakic M."/>
            <person name="Rusch D.B."/>
            <person name="Kozubal M.A."/>
            <person name="Inskeep W.P."/>
        </authorList>
    </citation>
    <scope>NUCLEOTIDE SEQUENCE [LARGE SCALE GENOMIC DNA]</scope>
    <source>
        <strain evidence="1">ECH_B_SAG-M15</strain>
    </source>
</reference>
<name>A0A2R6AXT4_9ARCH</name>
<dbReference type="EMBL" id="NEXJ01000056">
    <property type="protein sequence ID" value="PSN91123.1"/>
    <property type="molecule type" value="Genomic_DNA"/>
</dbReference>
<gene>
    <name evidence="1" type="ORF">B9Q08_03490</name>
</gene>
<organism evidence="1 2">
    <name type="scientific">Candidatus Marsarchaeota G2 archaeon ECH_B_SAG-M15</name>
    <dbReference type="NCBI Taxonomy" id="1978162"/>
    <lineage>
        <taxon>Archaea</taxon>
        <taxon>Candidatus Marsarchaeota</taxon>
        <taxon>Candidatus Marsarchaeota group 2</taxon>
    </lineage>
</organism>
<dbReference type="AlphaFoldDB" id="A0A2R6AXT4"/>
<accession>A0A2R6AXT4</accession>
<protein>
    <submittedName>
        <fullName evidence="1">Uncharacterized protein</fullName>
    </submittedName>
</protein>
<evidence type="ECO:0000313" key="2">
    <source>
        <dbReference type="Proteomes" id="UP000240490"/>
    </source>
</evidence>
<sequence length="243" mass="26380">MGKKSGQFIIMTAVIILLIIIVLVASIHQTATTTQSPPPIYAAIESVNQSLESILVTSLAYYSHAEIEQLSGCGAGGGEPPQTLFDQLVDNLTYIYSEYGLLIQQTRPTYNVSWCTGQLGGGSTTVTATYRFNMTRLDLSNYKDELTYSLEAYTPSCTLNTDNLTCTITVLQSGSPDEGLNQSYFYLSQGSAWMQAQHSIDYDNGTYSVSWQLTTTPSPGYGAPVAVENQFGVYVVTFAETSG</sequence>
<dbReference type="Proteomes" id="UP000240490">
    <property type="component" value="Unassembled WGS sequence"/>
</dbReference>
<comment type="caution">
    <text evidence="1">The sequence shown here is derived from an EMBL/GenBank/DDBJ whole genome shotgun (WGS) entry which is preliminary data.</text>
</comment>
<evidence type="ECO:0000313" key="1">
    <source>
        <dbReference type="EMBL" id="PSN91123.1"/>
    </source>
</evidence>
<proteinExistence type="predicted"/>